<proteinExistence type="predicted"/>
<feature type="compositionally biased region" description="Basic and acidic residues" evidence="1">
    <location>
        <begin position="114"/>
        <end position="139"/>
    </location>
</feature>
<feature type="region of interest" description="Disordered" evidence="1">
    <location>
        <begin position="209"/>
        <end position="228"/>
    </location>
</feature>
<keyword evidence="2" id="KW-0812">Transmembrane</keyword>
<evidence type="ECO:0000313" key="3">
    <source>
        <dbReference type="EMBL" id="CAD7282767.1"/>
    </source>
</evidence>
<evidence type="ECO:0000256" key="2">
    <source>
        <dbReference type="SAM" id="Phobius"/>
    </source>
</evidence>
<evidence type="ECO:0000256" key="1">
    <source>
        <dbReference type="SAM" id="MobiDB-lite"/>
    </source>
</evidence>
<gene>
    <name evidence="3" type="ORF">NMOB1V02_LOCUS10388</name>
</gene>
<evidence type="ECO:0000313" key="4">
    <source>
        <dbReference type="Proteomes" id="UP000678499"/>
    </source>
</evidence>
<keyword evidence="4" id="KW-1185">Reference proteome</keyword>
<dbReference type="EMBL" id="CAJPEX010004289">
    <property type="protein sequence ID" value="CAG0922919.1"/>
    <property type="molecule type" value="Genomic_DNA"/>
</dbReference>
<protein>
    <submittedName>
        <fullName evidence="3">Uncharacterized protein</fullName>
    </submittedName>
</protein>
<dbReference type="Proteomes" id="UP000678499">
    <property type="component" value="Unassembled WGS sequence"/>
</dbReference>
<dbReference type="AlphaFoldDB" id="A0A7R9BW62"/>
<feature type="compositionally biased region" description="Basic and acidic residues" evidence="1">
    <location>
        <begin position="153"/>
        <end position="164"/>
    </location>
</feature>
<feature type="region of interest" description="Disordered" evidence="1">
    <location>
        <begin position="99"/>
        <end position="181"/>
    </location>
</feature>
<reference evidence="3" key="1">
    <citation type="submission" date="2020-11" db="EMBL/GenBank/DDBJ databases">
        <authorList>
            <person name="Tran Van P."/>
        </authorList>
    </citation>
    <scope>NUCLEOTIDE SEQUENCE</scope>
</reference>
<name>A0A7R9BW62_9CRUS</name>
<feature type="region of interest" description="Disordered" evidence="1">
    <location>
        <begin position="569"/>
        <end position="600"/>
    </location>
</feature>
<dbReference type="EMBL" id="OA886326">
    <property type="protein sequence ID" value="CAD7282767.1"/>
    <property type="molecule type" value="Genomic_DNA"/>
</dbReference>
<keyword evidence="2" id="KW-1133">Transmembrane helix</keyword>
<organism evidence="3">
    <name type="scientific">Notodromas monacha</name>
    <dbReference type="NCBI Taxonomy" id="399045"/>
    <lineage>
        <taxon>Eukaryota</taxon>
        <taxon>Metazoa</taxon>
        <taxon>Ecdysozoa</taxon>
        <taxon>Arthropoda</taxon>
        <taxon>Crustacea</taxon>
        <taxon>Oligostraca</taxon>
        <taxon>Ostracoda</taxon>
        <taxon>Podocopa</taxon>
        <taxon>Podocopida</taxon>
        <taxon>Cypridocopina</taxon>
        <taxon>Cypridoidea</taxon>
        <taxon>Cyprididae</taxon>
        <taxon>Notodromas</taxon>
    </lineage>
</organism>
<keyword evidence="2" id="KW-0472">Membrane</keyword>
<feature type="transmembrane region" description="Helical" evidence="2">
    <location>
        <begin position="12"/>
        <end position="32"/>
    </location>
</feature>
<sequence length="723" mass="78617">MIEGSDHLASFVIPAAVALLVLTSSIILCVCAKRKRKAILSSDLPLDFNGIQTISRKAQTSYDSDQFRHLTTENGFVSANRRLPERPLSLVEPPTAPVEVLPSIPSTSHPSLLPHRDSHVETTSSDPERVRDDDVDRPYAKVKIPTKKVKKKVKDEHPYAKIRDQPAVPESDSDEAGPSEEPRVITPHALVEPHHDPHQATFRAEPEPIPEVPVQPHFSGDSQDSRGYTSISVREPLDRIRAQMATTRQMANHESPYASVIEDSDEMYAAIDSAAGSDTYAQIELPPVAEESYFPPQPPSVRSLRSAVQQQARCRISSPPALDVVDAAAAFAAAGPGAGAAIDDHSPLPERRVLNSPLPPTPTPPVERREDVYAKVTNKTRPTAHKRIKSDILRHSDVNYSEFEVVRERLDVVVVDSGGVGGGGRPRVPSESDVDPNYETIGKPQVVFPSGDVYAQIQVSQKRARLPMSPPPLVMAAATSSSLLLTTAASPEPSETYATLDLRDAESPLDDPNYERLGGDGNLADFGYEKVKDGDEEMDDVGPDTDYESLGYNRVVKPCEPGYEEIRAAEDHDSESGDSSYERVGGATSDVAPTYETVPPPEATELYDDGYERLRPKASDLYAVVDARSKTTTTGAAITATPLTSKLKKPSTTTTTTTTSSEDKVMCRLMDLPPARKVAHVSMTVVTIGEDEISIRNHLREDGSGTRSTMSTSGIFEDVTLQL</sequence>
<accession>A0A7R9BW62</accession>
<dbReference type="OrthoDB" id="440385at2759"/>